<evidence type="ECO:0000313" key="2">
    <source>
        <dbReference type="EMBL" id="PIZ66154.1"/>
    </source>
</evidence>
<organism evidence="2 3">
    <name type="scientific">Candidatus Roizmanbacteria bacterium CG_4_10_14_0_2_um_filter_36_9</name>
    <dbReference type="NCBI Taxonomy" id="1974823"/>
    <lineage>
        <taxon>Bacteria</taxon>
        <taxon>Candidatus Roizmaniibacteriota</taxon>
    </lineage>
</organism>
<comment type="caution">
    <text evidence="2">The sequence shown here is derived from an EMBL/GenBank/DDBJ whole genome shotgun (WGS) entry which is preliminary data.</text>
</comment>
<feature type="transmembrane region" description="Helical" evidence="1">
    <location>
        <begin position="433"/>
        <end position="455"/>
    </location>
</feature>
<dbReference type="EMBL" id="PFOD01000022">
    <property type="protein sequence ID" value="PIZ66154.1"/>
    <property type="molecule type" value="Genomic_DNA"/>
</dbReference>
<name>A0A2M7U5G4_9BACT</name>
<evidence type="ECO:0000313" key="3">
    <source>
        <dbReference type="Proteomes" id="UP000230027"/>
    </source>
</evidence>
<sequence length="625" mass="71956">MSSLLKSILLTSVKKLTFNTESVGWHLLKVSARVKSEKQRGKNQTDDEELIVTIDDRTFSKLNTKQALYNSPAAFNGGKLHNKEKTIYFLLKLNKGEHSITLEPQYGAEVMEVSYKPVHVSDDQIELTINNQAEDRDRKPWMTFVLDGNDIKSITAKIDLQWRWFDGDDVQVVIDGKIKKNTTSLFHKNWIYYARPIIDIGGRAQTETFSIPSDSVGLHYVEFLADRMPILKTVKLLMDEKQVPDIKEYNLGLAGENYNRFNPELINKVSFWNSHFLQGQYPPPPQALDPNLIKAIMYVESEMGFGINSTGHPAYPDVMQIGDEDNPAIHTLNNDGWIDPNTKSVAKEYIWTVNGPQVMDYKGEANVDTVENSIHWSVRWLYHKAEIIQDDGARGWRSWKDAVARYNGGGDFEYIQKVYNVYEKGIGRNSIKLWSIVLLLLSFPMFLSMFVLFYYQNRFFVTIDLIPESKLIYSQDYRFVIHALDGVRLRSFEIGQYAGHGGNIDIFGKNDMPEIEKIGKQPHVDSEILVLSGKNNGLQNVVMLIEYSKGKFKHITNMSENRGISKTFHGDNIFVANRDADSEPEVIEEYFIPYSNAPDEWWVSYFDFDKEIEQYKLTHIDRVRS</sequence>
<dbReference type="AlphaFoldDB" id="A0A2M7U5G4"/>
<protein>
    <submittedName>
        <fullName evidence="2">Uncharacterized protein</fullName>
    </submittedName>
</protein>
<proteinExistence type="predicted"/>
<accession>A0A2M7U5G4</accession>
<evidence type="ECO:0000256" key="1">
    <source>
        <dbReference type="SAM" id="Phobius"/>
    </source>
</evidence>
<keyword evidence="1" id="KW-0472">Membrane</keyword>
<reference evidence="3" key="1">
    <citation type="submission" date="2017-09" db="EMBL/GenBank/DDBJ databases">
        <title>Depth-based differentiation of microbial function through sediment-hosted aquifers and enrichment of novel symbionts in the deep terrestrial subsurface.</title>
        <authorList>
            <person name="Probst A.J."/>
            <person name="Ladd B."/>
            <person name="Jarett J.K."/>
            <person name="Geller-Mcgrath D.E."/>
            <person name="Sieber C.M.K."/>
            <person name="Emerson J.B."/>
            <person name="Anantharaman K."/>
            <person name="Thomas B.C."/>
            <person name="Malmstrom R."/>
            <person name="Stieglmeier M."/>
            <person name="Klingl A."/>
            <person name="Woyke T."/>
            <person name="Ryan C.M."/>
            <person name="Banfield J.F."/>
        </authorList>
    </citation>
    <scope>NUCLEOTIDE SEQUENCE [LARGE SCALE GENOMIC DNA]</scope>
</reference>
<keyword evidence="1" id="KW-0812">Transmembrane</keyword>
<dbReference type="Proteomes" id="UP000230027">
    <property type="component" value="Unassembled WGS sequence"/>
</dbReference>
<keyword evidence="1" id="KW-1133">Transmembrane helix</keyword>
<gene>
    <name evidence="2" type="ORF">COY14_00815</name>
</gene>